<dbReference type="InterPro" id="IPR000092">
    <property type="entry name" value="Polyprenyl_synt"/>
</dbReference>
<sequence>MVTVFSRESSFSSARPGTGTRTGHGGGREPARAPVLEEFLAEATGRAQAVDPGFARLWGEVARLSSGGKQIRPHLVRLAAGSYPAPEPAPVVESVGAAFELLHTALIVHDDVIDQDEQRRHQPTINAAAASRASASGSGPDRARQYGASVGVIAGDLALAGAYRLVARSGLSPERLPRLLDLLDAALFSSAAGELLDVDHTLPGARPGREQILAATCLKTAVYSFETPLQAGGVLGGAPDGDVEVLGRLGRTVGTAYQLVDDLLGVFGDPEATGKSAVSDLREGKRTMLVAAAQCTPAGAELDAILGRHEISSEQALRARDLLEQCGARQEVEDMVAECADEALALLDTAGLPASLEQDLRRIVAGATERIR</sequence>
<dbReference type="PROSITE" id="PS00444">
    <property type="entry name" value="POLYPRENYL_SYNTHASE_2"/>
    <property type="match status" value="1"/>
</dbReference>
<keyword evidence="9" id="KW-1185">Reference proteome</keyword>
<dbReference type="RefSeq" id="WP_344123030.1">
    <property type="nucleotide sequence ID" value="NZ_BAAAOA010000029.1"/>
</dbReference>
<protein>
    <submittedName>
        <fullName evidence="8">Polyprenyl synthetase family protein</fullName>
    </submittedName>
</protein>
<organism evidence="8 9">
    <name type="scientific">Kocuria aegyptia</name>
    <dbReference type="NCBI Taxonomy" id="330943"/>
    <lineage>
        <taxon>Bacteria</taxon>
        <taxon>Bacillati</taxon>
        <taxon>Actinomycetota</taxon>
        <taxon>Actinomycetes</taxon>
        <taxon>Micrococcales</taxon>
        <taxon>Micrococcaceae</taxon>
        <taxon>Kocuria</taxon>
    </lineage>
</organism>
<gene>
    <name evidence="8" type="ORF">GCM10009767_25230</name>
</gene>
<evidence type="ECO:0000256" key="7">
    <source>
        <dbReference type="SAM" id="MobiDB-lite"/>
    </source>
</evidence>
<dbReference type="InterPro" id="IPR033749">
    <property type="entry name" value="Polyprenyl_synt_CS"/>
</dbReference>
<feature type="compositionally biased region" description="Polar residues" evidence="7">
    <location>
        <begin position="1"/>
        <end position="13"/>
    </location>
</feature>
<evidence type="ECO:0000313" key="9">
    <source>
        <dbReference type="Proteomes" id="UP001501204"/>
    </source>
</evidence>
<accession>A0ABN2KT74</accession>
<keyword evidence="3 6" id="KW-0808">Transferase</keyword>
<keyword evidence="4" id="KW-0479">Metal-binding</keyword>
<feature type="region of interest" description="Disordered" evidence="7">
    <location>
        <begin position="117"/>
        <end position="141"/>
    </location>
</feature>
<dbReference type="PROSITE" id="PS00723">
    <property type="entry name" value="POLYPRENYL_SYNTHASE_1"/>
    <property type="match status" value="1"/>
</dbReference>
<proteinExistence type="inferred from homology"/>
<dbReference type="Proteomes" id="UP001501204">
    <property type="component" value="Unassembled WGS sequence"/>
</dbReference>
<evidence type="ECO:0000313" key="8">
    <source>
        <dbReference type="EMBL" id="GAA1765545.1"/>
    </source>
</evidence>
<evidence type="ECO:0000256" key="5">
    <source>
        <dbReference type="ARBA" id="ARBA00022842"/>
    </source>
</evidence>
<dbReference type="PANTHER" id="PTHR12001">
    <property type="entry name" value="GERANYLGERANYL PYROPHOSPHATE SYNTHASE"/>
    <property type="match status" value="1"/>
</dbReference>
<dbReference type="EMBL" id="BAAAOA010000029">
    <property type="protein sequence ID" value="GAA1765545.1"/>
    <property type="molecule type" value="Genomic_DNA"/>
</dbReference>
<reference evidence="8 9" key="1">
    <citation type="journal article" date="2019" name="Int. J. Syst. Evol. Microbiol.">
        <title>The Global Catalogue of Microorganisms (GCM) 10K type strain sequencing project: providing services to taxonomists for standard genome sequencing and annotation.</title>
        <authorList>
            <consortium name="The Broad Institute Genomics Platform"/>
            <consortium name="The Broad Institute Genome Sequencing Center for Infectious Disease"/>
            <person name="Wu L."/>
            <person name="Ma J."/>
        </authorList>
    </citation>
    <scope>NUCLEOTIDE SEQUENCE [LARGE SCALE GENOMIC DNA]</scope>
    <source>
        <strain evidence="8 9">JCM 14735</strain>
    </source>
</reference>
<evidence type="ECO:0000256" key="6">
    <source>
        <dbReference type="RuleBase" id="RU004466"/>
    </source>
</evidence>
<name>A0ABN2KT74_9MICC</name>
<feature type="compositionally biased region" description="Low complexity" evidence="7">
    <location>
        <begin position="127"/>
        <end position="140"/>
    </location>
</feature>
<comment type="similarity">
    <text evidence="2 6">Belongs to the FPP/GGPP synthase family.</text>
</comment>
<evidence type="ECO:0000256" key="2">
    <source>
        <dbReference type="ARBA" id="ARBA00006706"/>
    </source>
</evidence>
<dbReference type="PANTHER" id="PTHR12001:SF85">
    <property type="entry name" value="SHORT CHAIN ISOPRENYL DIPHOSPHATE SYNTHASE"/>
    <property type="match status" value="1"/>
</dbReference>
<evidence type="ECO:0000256" key="4">
    <source>
        <dbReference type="ARBA" id="ARBA00022723"/>
    </source>
</evidence>
<evidence type="ECO:0000256" key="1">
    <source>
        <dbReference type="ARBA" id="ARBA00001946"/>
    </source>
</evidence>
<dbReference type="InterPro" id="IPR008949">
    <property type="entry name" value="Isoprenoid_synthase_dom_sf"/>
</dbReference>
<keyword evidence="5" id="KW-0460">Magnesium</keyword>
<feature type="region of interest" description="Disordered" evidence="7">
    <location>
        <begin position="1"/>
        <end position="30"/>
    </location>
</feature>
<dbReference type="SUPFAM" id="SSF48576">
    <property type="entry name" value="Terpenoid synthases"/>
    <property type="match status" value="1"/>
</dbReference>
<dbReference type="Gene3D" id="1.10.600.10">
    <property type="entry name" value="Farnesyl Diphosphate Synthase"/>
    <property type="match status" value="1"/>
</dbReference>
<comment type="cofactor">
    <cofactor evidence="1">
        <name>Mg(2+)</name>
        <dbReference type="ChEBI" id="CHEBI:18420"/>
    </cofactor>
</comment>
<dbReference type="CDD" id="cd00685">
    <property type="entry name" value="Trans_IPPS_HT"/>
    <property type="match status" value="1"/>
</dbReference>
<comment type="caution">
    <text evidence="8">The sequence shown here is derived from an EMBL/GenBank/DDBJ whole genome shotgun (WGS) entry which is preliminary data.</text>
</comment>
<dbReference type="Pfam" id="PF00348">
    <property type="entry name" value="polyprenyl_synt"/>
    <property type="match status" value="1"/>
</dbReference>
<evidence type="ECO:0000256" key="3">
    <source>
        <dbReference type="ARBA" id="ARBA00022679"/>
    </source>
</evidence>
<dbReference type="SFLD" id="SFLDS00005">
    <property type="entry name" value="Isoprenoid_Synthase_Type_I"/>
    <property type="match status" value="1"/>
</dbReference>